<organism evidence="2 3">
    <name type="scientific">Pseudidiomarina aestuarii</name>
    <dbReference type="NCBI Taxonomy" id="624146"/>
    <lineage>
        <taxon>Bacteria</taxon>
        <taxon>Pseudomonadati</taxon>
        <taxon>Pseudomonadota</taxon>
        <taxon>Gammaproteobacteria</taxon>
        <taxon>Alteromonadales</taxon>
        <taxon>Idiomarinaceae</taxon>
        <taxon>Pseudidiomarina</taxon>
    </lineage>
</organism>
<sequence>MPYEALKHLHVTIVAVSVLLFVVRFFWRATGSSMAAKKWVKIVPHIIDTLLLLSIVGLLLHWQQWPWETPWLINKLIGLVGYIVFGLIAMKATVAWIRYVGFVGALAWIMFLVHVAFSKTALI</sequence>
<dbReference type="PANTHER" id="PTHR39594:SF1">
    <property type="entry name" value="PROTEIN YCHQ"/>
    <property type="match status" value="1"/>
</dbReference>
<evidence type="ECO:0000313" key="2">
    <source>
        <dbReference type="EMBL" id="RUO41366.1"/>
    </source>
</evidence>
<dbReference type="EMBL" id="PIPR01000001">
    <property type="protein sequence ID" value="RUO41366.1"/>
    <property type="molecule type" value="Genomic_DNA"/>
</dbReference>
<keyword evidence="1" id="KW-0472">Membrane</keyword>
<keyword evidence="1" id="KW-0812">Transmembrane</keyword>
<keyword evidence="3" id="KW-1185">Reference proteome</keyword>
<proteinExistence type="predicted"/>
<dbReference type="Pfam" id="PF04247">
    <property type="entry name" value="SirB"/>
    <property type="match status" value="1"/>
</dbReference>
<feature type="transmembrane region" description="Helical" evidence="1">
    <location>
        <begin position="96"/>
        <end position="117"/>
    </location>
</feature>
<feature type="transmembrane region" description="Helical" evidence="1">
    <location>
        <begin position="6"/>
        <end position="27"/>
    </location>
</feature>
<dbReference type="PANTHER" id="PTHR39594">
    <property type="entry name" value="PROTEIN YCHQ"/>
    <property type="match status" value="1"/>
</dbReference>
<name>A0A7Z6ZU83_9GAMM</name>
<dbReference type="Proteomes" id="UP000287766">
    <property type="component" value="Unassembled WGS sequence"/>
</dbReference>
<keyword evidence="1" id="KW-1133">Transmembrane helix</keyword>
<accession>A0A7Z6ZU83</accession>
<dbReference type="RefSeq" id="WP_169930100.1">
    <property type="nucleotide sequence ID" value="NZ_PIPR01000001.1"/>
</dbReference>
<protein>
    <submittedName>
        <fullName evidence="2">Invasion protein</fullName>
    </submittedName>
</protein>
<gene>
    <name evidence="2" type="ORF">CWE22_04090</name>
</gene>
<feature type="transmembrane region" description="Helical" evidence="1">
    <location>
        <begin position="39"/>
        <end position="60"/>
    </location>
</feature>
<feature type="transmembrane region" description="Helical" evidence="1">
    <location>
        <begin position="72"/>
        <end position="89"/>
    </location>
</feature>
<dbReference type="InterPro" id="IPR007360">
    <property type="entry name" value="SirB"/>
</dbReference>
<evidence type="ECO:0000313" key="3">
    <source>
        <dbReference type="Proteomes" id="UP000287766"/>
    </source>
</evidence>
<dbReference type="AlphaFoldDB" id="A0A7Z6ZU83"/>
<evidence type="ECO:0000256" key="1">
    <source>
        <dbReference type="SAM" id="Phobius"/>
    </source>
</evidence>
<comment type="caution">
    <text evidence="2">The sequence shown here is derived from an EMBL/GenBank/DDBJ whole genome shotgun (WGS) entry which is preliminary data.</text>
</comment>
<dbReference type="PIRSF" id="PIRSF005610">
    <property type="entry name" value="SirB"/>
    <property type="match status" value="1"/>
</dbReference>
<dbReference type="GO" id="GO:0005886">
    <property type="term" value="C:plasma membrane"/>
    <property type="evidence" value="ECO:0007669"/>
    <property type="project" value="TreeGrafter"/>
</dbReference>
<reference evidence="3" key="1">
    <citation type="journal article" date="2018" name="Front. Microbiol.">
        <title>Genome-Based Analysis Reveals the Taxonomy and Diversity of the Family Idiomarinaceae.</title>
        <authorList>
            <person name="Liu Y."/>
            <person name="Lai Q."/>
            <person name="Shao Z."/>
        </authorList>
    </citation>
    <scope>NUCLEOTIDE SEQUENCE [LARGE SCALE GENOMIC DNA]</scope>
    <source>
        <strain evidence="3">KYW314</strain>
    </source>
</reference>